<dbReference type="Pfam" id="PF01556">
    <property type="entry name" value="DnaJ_C"/>
    <property type="match status" value="1"/>
</dbReference>
<dbReference type="GO" id="GO:0008270">
    <property type="term" value="F:zinc ion binding"/>
    <property type="evidence" value="ECO:0007669"/>
    <property type="project" value="UniProtKB-KW"/>
</dbReference>
<comment type="caution">
    <text evidence="10">The sequence shown here is derived from an EMBL/GenBank/DDBJ whole genome shotgun (WGS) entry which is preliminary data.</text>
</comment>
<feature type="non-terminal residue" evidence="10">
    <location>
        <position position="506"/>
    </location>
</feature>
<dbReference type="InterPro" id="IPR001305">
    <property type="entry name" value="HSP_DnaJ_Cys-rich_dom"/>
</dbReference>
<proteinExistence type="inferred from homology"/>
<dbReference type="InterPro" id="IPR012724">
    <property type="entry name" value="DnaJ"/>
</dbReference>
<feature type="domain" description="CR-type" evidence="9">
    <location>
        <begin position="240"/>
        <end position="318"/>
    </location>
</feature>
<evidence type="ECO:0000313" key="11">
    <source>
        <dbReference type="Proteomes" id="UP000326759"/>
    </source>
</evidence>
<dbReference type="GO" id="GO:0005739">
    <property type="term" value="C:mitochondrion"/>
    <property type="evidence" value="ECO:0007669"/>
    <property type="project" value="TreeGrafter"/>
</dbReference>
<feature type="zinc finger region" description="CR-type" evidence="6">
    <location>
        <begin position="240"/>
        <end position="318"/>
    </location>
</feature>
<name>A0A5N5T5T6_9CRUS</name>
<keyword evidence="4 6" id="KW-0862">Zinc</keyword>
<evidence type="ECO:0000256" key="2">
    <source>
        <dbReference type="ARBA" id="ARBA00022737"/>
    </source>
</evidence>
<dbReference type="CDD" id="cd06257">
    <property type="entry name" value="DnaJ"/>
    <property type="match status" value="1"/>
</dbReference>
<dbReference type="Gene3D" id="2.60.260.20">
    <property type="entry name" value="Urease metallochaperone UreE, N-terminal domain"/>
    <property type="match status" value="2"/>
</dbReference>
<evidence type="ECO:0000259" key="9">
    <source>
        <dbReference type="PROSITE" id="PS51188"/>
    </source>
</evidence>
<feature type="compositionally biased region" description="Low complexity" evidence="7">
    <location>
        <begin position="487"/>
        <end position="499"/>
    </location>
</feature>
<dbReference type="SUPFAM" id="SSF57938">
    <property type="entry name" value="DnaJ/Hsp40 cysteine-rich domain"/>
    <property type="match status" value="1"/>
</dbReference>
<dbReference type="PANTHER" id="PTHR44145:SF3">
    <property type="entry name" value="DNAJ HOMOLOG SUBFAMILY A MEMBER 3, MITOCHONDRIAL"/>
    <property type="match status" value="1"/>
</dbReference>
<organism evidence="10 11">
    <name type="scientific">Armadillidium nasatum</name>
    <dbReference type="NCBI Taxonomy" id="96803"/>
    <lineage>
        <taxon>Eukaryota</taxon>
        <taxon>Metazoa</taxon>
        <taxon>Ecdysozoa</taxon>
        <taxon>Arthropoda</taxon>
        <taxon>Crustacea</taxon>
        <taxon>Multicrustacea</taxon>
        <taxon>Malacostraca</taxon>
        <taxon>Eumalacostraca</taxon>
        <taxon>Peracarida</taxon>
        <taxon>Isopoda</taxon>
        <taxon>Oniscidea</taxon>
        <taxon>Crinocheta</taxon>
        <taxon>Armadillidiidae</taxon>
        <taxon>Armadillidium</taxon>
    </lineage>
</organism>
<keyword evidence="5" id="KW-0143">Chaperone</keyword>
<dbReference type="GO" id="GO:0009408">
    <property type="term" value="P:response to heat"/>
    <property type="evidence" value="ECO:0007669"/>
    <property type="project" value="InterPro"/>
</dbReference>
<dbReference type="InterPro" id="IPR008971">
    <property type="entry name" value="HSP40/DnaJ_pept-bd"/>
</dbReference>
<accession>A0A5N5T5T6</accession>
<dbReference type="CDD" id="cd10719">
    <property type="entry name" value="DnaJ_zf"/>
    <property type="match status" value="1"/>
</dbReference>
<dbReference type="Proteomes" id="UP000326759">
    <property type="component" value="Unassembled WGS sequence"/>
</dbReference>
<dbReference type="GO" id="GO:0051082">
    <property type="term" value="F:unfolded protein binding"/>
    <property type="evidence" value="ECO:0007669"/>
    <property type="project" value="InterPro"/>
</dbReference>
<dbReference type="SMART" id="SM00271">
    <property type="entry name" value="DnaJ"/>
    <property type="match status" value="1"/>
</dbReference>
<feature type="region of interest" description="Disordered" evidence="7">
    <location>
        <begin position="482"/>
        <end position="506"/>
    </location>
</feature>
<dbReference type="Pfam" id="PF00684">
    <property type="entry name" value="DnaJ_CXXCXGXG"/>
    <property type="match status" value="1"/>
</dbReference>
<protein>
    <submittedName>
        <fullName evidence="10">Protein tumorous imaginal discs, mitochondrial</fullName>
    </submittedName>
</protein>
<dbReference type="Pfam" id="PF00226">
    <property type="entry name" value="DnaJ"/>
    <property type="match status" value="1"/>
</dbReference>
<dbReference type="OrthoDB" id="10256793at2759"/>
<dbReference type="PRINTS" id="PR00625">
    <property type="entry name" value="JDOMAIN"/>
</dbReference>
<evidence type="ECO:0000256" key="6">
    <source>
        <dbReference type="PROSITE-ProRule" id="PRU00546"/>
    </source>
</evidence>
<dbReference type="PROSITE" id="PS00636">
    <property type="entry name" value="DNAJ_1"/>
    <property type="match status" value="1"/>
</dbReference>
<keyword evidence="2" id="KW-0677">Repeat</keyword>
<evidence type="ECO:0000256" key="1">
    <source>
        <dbReference type="ARBA" id="ARBA00022723"/>
    </source>
</evidence>
<dbReference type="FunFam" id="2.60.260.20:FF:000005">
    <property type="entry name" value="Chaperone protein dnaJ 1, mitochondrial"/>
    <property type="match status" value="1"/>
</dbReference>
<dbReference type="PROSITE" id="PS50076">
    <property type="entry name" value="DNAJ_2"/>
    <property type="match status" value="1"/>
</dbReference>
<evidence type="ECO:0000256" key="5">
    <source>
        <dbReference type="ARBA" id="ARBA00023186"/>
    </source>
</evidence>
<evidence type="ECO:0000259" key="8">
    <source>
        <dbReference type="PROSITE" id="PS50076"/>
    </source>
</evidence>
<dbReference type="HAMAP" id="MF_01152">
    <property type="entry name" value="DnaJ"/>
    <property type="match status" value="1"/>
</dbReference>
<dbReference type="SUPFAM" id="SSF49493">
    <property type="entry name" value="HSP40/DnaJ peptide-binding domain"/>
    <property type="match status" value="1"/>
</dbReference>
<dbReference type="InterPro" id="IPR036869">
    <property type="entry name" value="J_dom_sf"/>
</dbReference>
<dbReference type="InterPro" id="IPR051938">
    <property type="entry name" value="Apopto_cytoskel_mod"/>
</dbReference>
<dbReference type="FunFam" id="1.10.287.110:FF:000075">
    <property type="entry name" value="Uncharacterized protein, isoform D"/>
    <property type="match status" value="1"/>
</dbReference>
<gene>
    <name evidence="10" type="primary">l(2)tid</name>
    <name evidence="10" type="ORF">Anas_12161</name>
</gene>
<dbReference type="GO" id="GO:0043066">
    <property type="term" value="P:negative regulation of apoptotic process"/>
    <property type="evidence" value="ECO:0007669"/>
    <property type="project" value="TreeGrafter"/>
</dbReference>
<dbReference type="GO" id="GO:0031072">
    <property type="term" value="F:heat shock protein binding"/>
    <property type="evidence" value="ECO:0007669"/>
    <property type="project" value="InterPro"/>
</dbReference>
<dbReference type="InterPro" id="IPR018253">
    <property type="entry name" value="DnaJ_domain_CS"/>
</dbReference>
<dbReference type="Gene3D" id="2.10.230.10">
    <property type="entry name" value="Heat shock protein DnaJ, cysteine-rich domain"/>
    <property type="match status" value="1"/>
</dbReference>
<dbReference type="CDD" id="cd10747">
    <property type="entry name" value="DnaJ_C"/>
    <property type="match status" value="1"/>
</dbReference>
<dbReference type="SUPFAM" id="SSF46565">
    <property type="entry name" value="Chaperone J-domain"/>
    <property type="match status" value="1"/>
</dbReference>
<keyword evidence="3 6" id="KW-0863">Zinc-finger</keyword>
<dbReference type="PANTHER" id="PTHR44145">
    <property type="entry name" value="DNAJ HOMOLOG SUBFAMILY A MEMBER 3, MITOCHONDRIAL"/>
    <property type="match status" value="1"/>
</dbReference>
<feature type="domain" description="J" evidence="8">
    <location>
        <begin position="101"/>
        <end position="166"/>
    </location>
</feature>
<dbReference type="AlphaFoldDB" id="A0A5N5T5T6"/>
<sequence>MYQNNIVKLLRYHNGYSNIQIPNVHIIRLFHKIFNIPSYSHRSIIQSHNVLNLYSKNYATSVGPGVIINCDRRKKLLSLEENSVNSVVSSWLHSSASKKKDYYQILGVSKNSSAKEIKKAYYNLAKKYHPDVNKNDPSAQTKFQEASEAYEVLSDDEKRRQYDTFGHTSEQIRREGGAGEAPFGSWSYQTNIDPEELFRKIFGDFKGFNMGEADFADTRYGFGAAQEVHVNLTFSQAARGINKDIYINVVDTCPKCRGTRCELGTKAVRCSYCNASGMETISTGPFVMRQTCRYCKGSGMYIKFPCPDCHGTGQSVQKKNVTVPIPAGVEDGQTLRLSVGNKEVFVRVHVANSSYYKREGSDVHTDCTISLSQAVLGGATVIQGIYEDITLKIPPGTASHTRIRLANKGIKRVNTYGHGDHYVHIKIEVPKELSKQQQMLFTSLAECETNTPGTIEGITSSKDGKNIAFDDEEKLQRIRAILEEDNNNNNNNNNTNNNNKKNKNKE</sequence>
<dbReference type="PROSITE" id="PS51188">
    <property type="entry name" value="ZF_CR"/>
    <property type="match status" value="1"/>
</dbReference>
<dbReference type="InterPro" id="IPR002939">
    <property type="entry name" value="DnaJ_C"/>
</dbReference>
<dbReference type="Gene3D" id="1.10.287.110">
    <property type="entry name" value="DnaJ domain"/>
    <property type="match status" value="1"/>
</dbReference>
<dbReference type="EMBL" id="SEYY01009028">
    <property type="protein sequence ID" value="KAB7501936.1"/>
    <property type="molecule type" value="Genomic_DNA"/>
</dbReference>
<reference evidence="10 11" key="1">
    <citation type="journal article" date="2019" name="PLoS Biol.">
        <title>Sex chromosomes control vertical transmission of feminizing Wolbachia symbionts in an isopod.</title>
        <authorList>
            <person name="Becking T."/>
            <person name="Chebbi M.A."/>
            <person name="Giraud I."/>
            <person name="Moumen B."/>
            <person name="Laverre T."/>
            <person name="Caubet Y."/>
            <person name="Peccoud J."/>
            <person name="Gilbert C."/>
            <person name="Cordaux R."/>
        </authorList>
    </citation>
    <scope>NUCLEOTIDE SEQUENCE [LARGE SCALE GENOMIC DNA]</scope>
    <source>
        <strain evidence="10">ANa2</strain>
        <tissue evidence="10">Whole body excluding digestive tract and cuticle</tissue>
    </source>
</reference>
<evidence type="ECO:0000256" key="3">
    <source>
        <dbReference type="ARBA" id="ARBA00022771"/>
    </source>
</evidence>
<dbReference type="InterPro" id="IPR001623">
    <property type="entry name" value="DnaJ_domain"/>
</dbReference>
<dbReference type="GO" id="GO:0005524">
    <property type="term" value="F:ATP binding"/>
    <property type="evidence" value="ECO:0007669"/>
    <property type="project" value="InterPro"/>
</dbReference>
<dbReference type="GO" id="GO:0007005">
    <property type="term" value="P:mitochondrion organization"/>
    <property type="evidence" value="ECO:0007669"/>
    <property type="project" value="TreeGrafter"/>
</dbReference>
<keyword evidence="11" id="KW-1185">Reference proteome</keyword>
<evidence type="ECO:0000313" key="10">
    <source>
        <dbReference type="EMBL" id="KAB7501936.1"/>
    </source>
</evidence>
<keyword evidence="1 6" id="KW-0479">Metal-binding</keyword>
<evidence type="ECO:0000256" key="4">
    <source>
        <dbReference type="ARBA" id="ARBA00022833"/>
    </source>
</evidence>
<dbReference type="GO" id="GO:0006457">
    <property type="term" value="P:protein folding"/>
    <property type="evidence" value="ECO:0007669"/>
    <property type="project" value="InterPro"/>
</dbReference>
<evidence type="ECO:0000256" key="7">
    <source>
        <dbReference type="SAM" id="MobiDB-lite"/>
    </source>
</evidence>
<dbReference type="InterPro" id="IPR036410">
    <property type="entry name" value="HSP_DnaJ_Cys-rich_dom_sf"/>
</dbReference>